<dbReference type="SUPFAM" id="SSF88713">
    <property type="entry name" value="Glycoside hydrolase/deacetylase"/>
    <property type="match status" value="1"/>
</dbReference>
<dbReference type="EMBL" id="JQSG02000002">
    <property type="protein sequence ID" value="OBS10077.1"/>
    <property type="molecule type" value="Genomic_DNA"/>
</dbReference>
<sequence length="294" mass="32947">MYQTLPPNGRLAYTSILDREPYDWPGGRRLAVYLAINVETFAYGEGLGAALGFAAPQPDVANYAWREYGNRVGIWRMLEMLDALDLPSALLVNAALYETCPDIVPAFRARGDEIVAHAYTNSERQDDMDEATERELIRRVTAIHREQDGRVPQGWLSPWISETAVTSDLLQEAGYRYTLNWCHDDQPTWLHTRGGRLLSVPYPQEVNDIPAIAARRMGAGEFADMIIDNYEEMLRQSAGQPLVMGIALHPYIVGQPYRLVHLRRALRHIVEDASAWLTTPGAVAAHCLASGCVR</sequence>
<protein>
    <submittedName>
        <fullName evidence="1">Polysaccharide deacetylase</fullName>
    </submittedName>
</protein>
<dbReference type="RefSeq" id="WP_038088288.1">
    <property type="nucleotide sequence ID" value="NZ_JQSG02000002.1"/>
</dbReference>
<dbReference type="InterPro" id="IPR011330">
    <property type="entry name" value="Glyco_hydro/deAcase_b/a-brl"/>
</dbReference>
<evidence type="ECO:0000313" key="2">
    <source>
        <dbReference type="Proteomes" id="UP000029273"/>
    </source>
</evidence>
<dbReference type="AlphaFoldDB" id="A0A1A6C689"/>
<dbReference type="OrthoDB" id="9787041at2"/>
<dbReference type="Proteomes" id="UP000029273">
    <property type="component" value="Unassembled WGS sequence"/>
</dbReference>
<dbReference type="GO" id="GO:0005975">
    <property type="term" value="P:carbohydrate metabolic process"/>
    <property type="evidence" value="ECO:0007669"/>
    <property type="project" value="InterPro"/>
</dbReference>
<dbReference type="PANTHER" id="PTHR43123">
    <property type="entry name" value="POLYSACCHARIDE DEACETYLASE-RELATED"/>
    <property type="match status" value="1"/>
</dbReference>
<organism evidence="1 2">
    <name type="scientific">Acidihalobacter prosperus</name>
    <dbReference type="NCBI Taxonomy" id="160660"/>
    <lineage>
        <taxon>Bacteria</taxon>
        <taxon>Pseudomonadati</taxon>
        <taxon>Pseudomonadota</taxon>
        <taxon>Gammaproteobacteria</taxon>
        <taxon>Chromatiales</taxon>
        <taxon>Ectothiorhodospiraceae</taxon>
        <taxon>Acidihalobacter</taxon>
    </lineage>
</organism>
<name>A0A1A6C689_9GAMM</name>
<dbReference type="Gene3D" id="3.20.20.370">
    <property type="entry name" value="Glycoside hydrolase/deacetylase"/>
    <property type="match status" value="1"/>
</dbReference>
<comment type="caution">
    <text evidence="1">The sequence shown here is derived from an EMBL/GenBank/DDBJ whole genome shotgun (WGS) entry which is preliminary data.</text>
</comment>
<dbReference type="PANTHER" id="PTHR43123:SF4">
    <property type="entry name" value="POLYSACCHARIDE DEACETYLASE"/>
    <property type="match status" value="1"/>
</dbReference>
<evidence type="ECO:0000313" key="1">
    <source>
        <dbReference type="EMBL" id="OBS10077.1"/>
    </source>
</evidence>
<keyword evidence="2" id="KW-1185">Reference proteome</keyword>
<proteinExistence type="predicted"/>
<accession>A0A1A6C689</accession>
<reference evidence="1 2" key="1">
    <citation type="journal article" date="2014" name="Genome Announc.">
        <title>Draft Genome Sequence of the Iron-Oxidizing, Acidophilic, and Halotolerant 'Thiobacillus prosperus' Type Strain DSM 5130.</title>
        <authorList>
            <person name="Ossandon F.J."/>
            <person name="Cardenas J.P."/>
            <person name="Corbett M."/>
            <person name="Quatrini R."/>
            <person name="Holmes D.S."/>
            <person name="Watkin E."/>
        </authorList>
    </citation>
    <scope>NUCLEOTIDE SEQUENCE [LARGE SCALE GENOMIC DNA]</scope>
    <source>
        <strain evidence="1 2">DSM 5130</strain>
    </source>
</reference>
<dbReference type="STRING" id="160660.BJI67_04645"/>
<dbReference type="CDD" id="cd10979">
    <property type="entry name" value="CE4_PuuE_like"/>
    <property type="match status" value="1"/>
</dbReference>
<gene>
    <name evidence="1" type="ORF">Thpro_021127</name>
</gene>